<evidence type="ECO:0000313" key="2">
    <source>
        <dbReference type="EMBL" id="CAD9085122.1"/>
    </source>
</evidence>
<dbReference type="PANTHER" id="PTHR31871:SF1">
    <property type="entry name" value="HISTIDINE-TRNA LIGASE"/>
    <property type="match status" value="1"/>
</dbReference>
<protein>
    <submittedName>
        <fullName evidence="2">Uncharacterized protein</fullName>
    </submittedName>
</protein>
<dbReference type="EMBL" id="HBGD01010213">
    <property type="protein sequence ID" value="CAD9085122.1"/>
    <property type="molecule type" value="Transcribed_RNA"/>
</dbReference>
<reference evidence="2" key="1">
    <citation type="submission" date="2021-01" db="EMBL/GenBank/DDBJ databases">
        <authorList>
            <person name="Corre E."/>
            <person name="Pelletier E."/>
            <person name="Niang G."/>
            <person name="Scheremetjew M."/>
            <person name="Finn R."/>
            <person name="Kale V."/>
            <person name="Holt S."/>
            <person name="Cochrane G."/>
            <person name="Meng A."/>
            <person name="Brown T."/>
            <person name="Cohen L."/>
        </authorList>
    </citation>
    <scope>NUCLEOTIDE SEQUENCE</scope>
    <source>
        <strain evidence="2">WS</strain>
    </source>
</reference>
<feature type="compositionally biased region" description="Low complexity" evidence="1">
    <location>
        <begin position="211"/>
        <end position="225"/>
    </location>
</feature>
<dbReference type="AlphaFoldDB" id="A0A7S1KTA4"/>
<feature type="compositionally biased region" description="Polar residues" evidence="1">
    <location>
        <begin position="315"/>
        <end position="334"/>
    </location>
</feature>
<name>A0A7S1KTA4_9EUKA</name>
<dbReference type="PANTHER" id="PTHR31871">
    <property type="entry name" value="OS02G0137100 PROTEIN"/>
    <property type="match status" value="1"/>
</dbReference>
<dbReference type="InterPro" id="IPR006476">
    <property type="entry name" value="CHP01589_pln"/>
</dbReference>
<feature type="region of interest" description="Disordered" evidence="1">
    <location>
        <begin position="171"/>
        <end position="230"/>
    </location>
</feature>
<sequence>MTRESLSALSKQDVVIPQGGHNYTKLQIREVQSAIEKGLTLYKSKMEIFAVLKNVDQNVVNLVWQKLEQNNPRFFTAYLIRLAVIKQIKVFQQLMAEQDGLMAKQGSGRMTSAANVPPSSQQNMKQQDMQQIVSGSSGSGGTMNVNPMGGGLGAYGHMNAPQNAGFPNPHLMGSFGGQSTGGPSNLMDSAGMPYGNKNTSGGSSGNDHLRSGSTPPLSGSSGMPLNMQTAGQFPPQLMQQLSPQMFQQLRQMQMGQFPMPNSQQQSGGGFPMTNSINSSPHMAGMPQQTQFQMQYGNNFSGFPNAVMGGNPAMSQMGQSGSSNNAGFPSGMTQKSMGGSGMMNSMGGMGSGSSPQQNNMFSSMGGLPSSSSGSSIPQMGQSNNSAPSGGIINGNKNTSSSDKSSITPSNNTTSSNNIILDTYDTADENEIESLLDDSIFD</sequence>
<organism evidence="2">
    <name type="scientific">Percolomonas cosmopolitus</name>
    <dbReference type="NCBI Taxonomy" id="63605"/>
    <lineage>
        <taxon>Eukaryota</taxon>
        <taxon>Discoba</taxon>
        <taxon>Heterolobosea</taxon>
        <taxon>Tetramitia</taxon>
        <taxon>Eutetramitia</taxon>
        <taxon>Percolomonadidae</taxon>
        <taxon>Percolomonas</taxon>
    </lineage>
</organism>
<feature type="region of interest" description="Disordered" evidence="1">
    <location>
        <begin position="315"/>
        <end position="416"/>
    </location>
</feature>
<accession>A0A7S1KTA4</accession>
<feature type="compositionally biased region" description="Low complexity" evidence="1">
    <location>
        <begin position="392"/>
        <end position="416"/>
    </location>
</feature>
<gene>
    <name evidence="2" type="ORF">PCOS0759_LOCUS8376</name>
</gene>
<feature type="compositionally biased region" description="Low complexity" evidence="1">
    <location>
        <begin position="361"/>
        <end position="381"/>
    </location>
</feature>
<dbReference type="Pfam" id="PF09713">
    <property type="entry name" value="A_thal_3526"/>
    <property type="match status" value="1"/>
</dbReference>
<evidence type="ECO:0000256" key="1">
    <source>
        <dbReference type="SAM" id="MobiDB-lite"/>
    </source>
</evidence>
<proteinExistence type="predicted"/>